<dbReference type="Pfam" id="PF06839">
    <property type="entry name" value="Zn_ribbon_GRF"/>
    <property type="match status" value="1"/>
</dbReference>
<feature type="region of interest" description="Disordered" evidence="5">
    <location>
        <begin position="101"/>
        <end position="389"/>
    </location>
</feature>
<dbReference type="STRING" id="1262450.S3CFA2"/>
<feature type="compositionally biased region" description="Basic residues" evidence="5">
    <location>
        <begin position="570"/>
        <end position="583"/>
    </location>
</feature>
<reference evidence="7 8" key="1">
    <citation type="journal article" date="2013" name="BMC Genomics">
        <title>The genome and transcriptome of the pine saprophyte Ophiostoma piceae, and a comparison with the bark beetle-associated pine pathogen Grosmannia clavigera.</title>
        <authorList>
            <person name="Haridas S."/>
            <person name="Wang Y."/>
            <person name="Lim L."/>
            <person name="Massoumi Alamouti S."/>
            <person name="Jackman S."/>
            <person name="Docking R."/>
            <person name="Robertson G."/>
            <person name="Birol I."/>
            <person name="Bohlmann J."/>
            <person name="Breuil C."/>
        </authorList>
    </citation>
    <scope>NUCLEOTIDE SEQUENCE [LARGE SCALE GENOMIC DNA]</scope>
    <source>
        <strain evidence="7 8">UAMH 11346</strain>
    </source>
</reference>
<dbReference type="Proteomes" id="UP000016923">
    <property type="component" value="Unassembled WGS sequence"/>
</dbReference>
<dbReference type="HOGENOM" id="CLU_440814_0_0_1"/>
<sequence>MPPRRSGGRRPRQATPRTPRGSAISAPGTPSSGLGSKGQCVNGQWMCDCVPRRQAVLRETQKGQNKGRWFYRCPQDRRRQCKFFMWEDYARVAGGAGPVGAAGPSTVPRSTYRTSIGQRTTPPAEQIGGPGRASAPATAPRPASMQQPLPPPPRMAQSAGRQRIFTTALHGVQQDDTVMNDGDDSSEDEEAPPTPTPVRTRRVSTHSAPRSTRSTTTRAATRAAAEPGPEDAEPASPAEPVGNQITKYFGIVKKKQPLTAKEEKQGHSSSSEQGNATSSQEQPSSSAPTTDDIESEADSEIDRGMMALVCESELSHKRKLSDASSDTARDNKKEDGPSHNGTDMESDGGVGRARGIVVPVRTPTHSAVRNTNSARSTRSGSSRRPHGLLVASEEYAAKEAAARGLSAKGTEAAEAATEIGTGLDPESSFAALFSERSSQPPSAIQQSLPTFSFSSSAMAPSQASTVALSQVPDLTRSFETVATTPSTSFYTDAGDNIGSAADSAKKRKRTGRDREARWYDNAGASSDDDGQVTGVVSEDPFMTPSKRVRFRDAAKAPSEDDEPGQDKGKGKAVVRHGHAHHRDHNVTRAVLQLLEGQQVETRVLQQVRALLNISFEDHNS</sequence>
<dbReference type="VEuPathDB" id="FungiDB:F503_05876"/>
<proteinExistence type="predicted"/>
<protein>
    <submittedName>
        <fullName evidence="7">Px domain-containing protein</fullName>
    </submittedName>
</protein>
<feature type="compositionally biased region" description="Basic and acidic residues" evidence="5">
    <location>
        <begin position="550"/>
        <end position="569"/>
    </location>
</feature>
<feature type="compositionally biased region" description="Basic residues" evidence="5">
    <location>
        <begin position="1"/>
        <end position="12"/>
    </location>
</feature>
<evidence type="ECO:0000313" key="8">
    <source>
        <dbReference type="Proteomes" id="UP000016923"/>
    </source>
</evidence>
<feature type="compositionally biased region" description="Low complexity" evidence="5">
    <location>
        <begin position="205"/>
        <end position="227"/>
    </location>
</feature>
<feature type="compositionally biased region" description="Polar residues" evidence="5">
    <location>
        <begin position="107"/>
        <end position="123"/>
    </location>
</feature>
<dbReference type="GO" id="GO:0008270">
    <property type="term" value="F:zinc ion binding"/>
    <property type="evidence" value="ECO:0007669"/>
    <property type="project" value="UniProtKB-KW"/>
</dbReference>
<dbReference type="OrthoDB" id="430051at2759"/>
<keyword evidence="8" id="KW-1185">Reference proteome</keyword>
<feature type="compositionally biased region" description="Acidic residues" evidence="5">
    <location>
        <begin position="181"/>
        <end position="191"/>
    </location>
</feature>
<evidence type="ECO:0000256" key="2">
    <source>
        <dbReference type="ARBA" id="ARBA00022771"/>
    </source>
</evidence>
<feature type="compositionally biased region" description="Polar residues" evidence="5">
    <location>
        <begin position="435"/>
        <end position="446"/>
    </location>
</feature>
<feature type="domain" description="GRF-type" evidence="6">
    <location>
        <begin position="47"/>
        <end position="90"/>
    </location>
</feature>
<evidence type="ECO:0000256" key="5">
    <source>
        <dbReference type="SAM" id="MobiDB-lite"/>
    </source>
</evidence>
<evidence type="ECO:0000256" key="3">
    <source>
        <dbReference type="ARBA" id="ARBA00022833"/>
    </source>
</evidence>
<evidence type="ECO:0000313" key="7">
    <source>
        <dbReference type="EMBL" id="EPE10781.1"/>
    </source>
</evidence>
<dbReference type="InterPro" id="IPR010666">
    <property type="entry name" value="Znf_GRF"/>
</dbReference>
<feature type="compositionally biased region" description="Low complexity" evidence="5">
    <location>
        <begin position="132"/>
        <end position="147"/>
    </location>
</feature>
<accession>S3CFA2</accession>
<evidence type="ECO:0000256" key="4">
    <source>
        <dbReference type="PROSITE-ProRule" id="PRU01343"/>
    </source>
</evidence>
<evidence type="ECO:0000256" key="1">
    <source>
        <dbReference type="ARBA" id="ARBA00022723"/>
    </source>
</evidence>
<dbReference type="PROSITE" id="PS51999">
    <property type="entry name" value="ZF_GRF"/>
    <property type="match status" value="1"/>
</dbReference>
<keyword evidence="2 4" id="KW-0863">Zinc-finger</keyword>
<feature type="compositionally biased region" description="Basic and acidic residues" evidence="5">
    <location>
        <begin position="327"/>
        <end position="337"/>
    </location>
</feature>
<dbReference type="EMBL" id="KE148146">
    <property type="protein sequence ID" value="EPE10781.1"/>
    <property type="molecule type" value="Genomic_DNA"/>
</dbReference>
<dbReference type="eggNOG" id="ENOG502SYR7">
    <property type="taxonomic scope" value="Eukaryota"/>
</dbReference>
<feature type="compositionally biased region" description="Low complexity" evidence="5">
    <location>
        <begin position="407"/>
        <end position="422"/>
    </location>
</feature>
<gene>
    <name evidence="7" type="ORF">F503_05876</name>
</gene>
<feature type="compositionally biased region" description="Polar residues" evidence="5">
    <location>
        <begin position="28"/>
        <end position="37"/>
    </location>
</feature>
<feature type="region of interest" description="Disordered" evidence="5">
    <location>
        <begin position="486"/>
        <end position="584"/>
    </location>
</feature>
<organism evidence="7 8">
    <name type="scientific">Ophiostoma piceae (strain UAMH 11346)</name>
    <name type="common">Sap stain fungus</name>
    <dbReference type="NCBI Taxonomy" id="1262450"/>
    <lineage>
        <taxon>Eukaryota</taxon>
        <taxon>Fungi</taxon>
        <taxon>Dikarya</taxon>
        <taxon>Ascomycota</taxon>
        <taxon>Pezizomycotina</taxon>
        <taxon>Sordariomycetes</taxon>
        <taxon>Sordariomycetidae</taxon>
        <taxon>Ophiostomatales</taxon>
        <taxon>Ophiostomataceae</taxon>
        <taxon>Ophiostoma</taxon>
    </lineage>
</organism>
<feature type="region of interest" description="Disordered" evidence="5">
    <location>
        <begin position="403"/>
        <end position="446"/>
    </location>
</feature>
<feature type="compositionally biased region" description="Polar residues" evidence="5">
    <location>
        <begin position="267"/>
        <end position="289"/>
    </location>
</feature>
<keyword evidence="1" id="KW-0479">Metal-binding</keyword>
<keyword evidence="3" id="KW-0862">Zinc</keyword>
<feature type="compositionally biased region" description="Low complexity" evidence="5">
    <location>
        <begin position="369"/>
        <end position="380"/>
    </location>
</feature>
<dbReference type="AlphaFoldDB" id="S3CFA2"/>
<evidence type="ECO:0000259" key="6">
    <source>
        <dbReference type="PROSITE" id="PS51999"/>
    </source>
</evidence>
<feature type="region of interest" description="Disordered" evidence="5">
    <location>
        <begin position="1"/>
        <end position="37"/>
    </location>
</feature>
<name>S3CFA2_OPHP1</name>